<dbReference type="GO" id="GO:0015074">
    <property type="term" value="P:DNA integration"/>
    <property type="evidence" value="ECO:0007669"/>
    <property type="project" value="InterPro"/>
</dbReference>
<protein>
    <recommendedName>
        <fullName evidence="1">Transposase Tc1-like domain-containing protein</fullName>
    </recommendedName>
</protein>
<evidence type="ECO:0000259" key="1">
    <source>
        <dbReference type="Pfam" id="PF01498"/>
    </source>
</evidence>
<sequence length="84" mass="9565">MSALRNCEVIARDLVLELYAATGTRISSSAAARRLNKVGLYARKPMVCVPFTPASRGARLNWCRRHVQWSQNDWARVLFTDKSR</sequence>
<dbReference type="InterPro" id="IPR002492">
    <property type="entry name" value="Transposase_Tc1-like"/>
</dbReference>
<dbReference type="EMBL" id="KK113068">
    <property type="protein sequence ID" value="KFM59262.1"/>
    <property type="molecule type" value="Genomic_DNA"/>
</dbReference>
<feature type="domain" description="Transposase Tc1-like" evidence="1">
    <location>
        <begin position="11"/>
        <end position="67"/>
    </location>
</feature>
<accession>A0A087T2C3</accession>
<dbReference type="InterPro" id="IPR036397">
    <property type="entry name" value="RNaseH_sf"/>
</dbReference>
<dbReference type="Gene3D" id="3.30.420.10">
    <property type="entry name" value="Ribonuclease H-like superfamily/Ribonuclease H"/>
    <property type="match status" value="1"/>
</dbReference>
<dbReference type="AlphaFoldDB" id="A0A087T2C3"/>
<organism evidence="2 3">
    <name type="scientific">Stegodyphus mimosarum</name>
    <name type="common">African social velvet spider</name>
    <dbReference type="NCBI Taxonomy" id="407821"/>
    <lineage>
        <taxon>Eukaryota</taxon>
        <taxon>Metazoa</taxon>
        <taxon>Ecdysozoa</taxon>
        <taxon>Arthropoda</taxon>
        <taxon>Chelicerata</taxon>
        <taxon>Arachnida</taxon>
        <taxon>Araneae</taxon>
        <taxon>Araneomorphae</taxon>
        <taxon>Entelegynae</taxon>
        <taxon>Eresoidea</taxon>
        <taxon>Eresidae</taxon>
        <taxon>Stegodyphus</taxon>
    </lineage>
</organism>
<name>A0A087T2C3_STEMI</name>
<gene>
    <name evidence="2" type="ORF">X975_07961</name>
</gene>
<dbReference type="Proteomes" id="UP000054359">
    <property type="component" value="Unassembled WGS sequence"/>
</dbReference>
<dbReference type="GO" id="GO:0003677">
    <property type="term" value="F:DNA binding"/>
    <property type="evidence" value="ECO:0007669"/>
    <property type="project" value="InterPro"/>
</dbReference>
<evidence type="ECO:0000313" key="3">
    <source>
        <dbReference type="Proteomes" id="UP000054359"/>
    </source>
</evidence>
<feature type="non-terminal residue" evidence="2">
    <location>
        <position position="84"/>
    </location>
</feature>
<dbReference type="GO" id="GO:0006313">
    <property type="term" value="P:DNA transposition"/>
    <property type="evidence" value="ECO:0007669"/>
    <property type="project" value="InterPro"/>
</dbReference>
<proteinExistence type="predicted"/>
<reference evidence="2 3" key="1">
    <citation type="submission" date="2013-11" db="EMBL/GenBank/DDBJ databases">
        <title>Genome sequencing of Stegodyphus mimosarum.</title>
        <authorList>
            <person name="Bechsgaard J."/>
        </authorList>
    </citation>
    <scope>NUCLEOTIDE SEQUENCE [LARGE SCALE GENOMIC DNA]</scope>
</reference>
<dbReference type="Pfam" id="PF01498">
    <property type="entry name" value="HTH_Tnp_Tc3_2"/>
    <property type="match status" value="1"/>
</dbReference>
<keyword evidence="3" id="KW-1185">Reference proteome</keyword>
<evidence type="ECO:0000313" key="2">
    <source>
        <dbReference type="EMBL" id="KFM59262.1"/>
    </source>
</evidence>
<dbReference type="OrthoDB" id="6435233at2759"/>